<dbReference type="RefSeq" id="WP_310025374.1">
    <property type="nucleotide sequence ID" value="NZ_JAVDVI010000004.1"/>
</dbReference>
<evidence type="ECO:0000313" key="2">
    <source>
        <dbReference type="Proteomes" id="UP001255185"/>
    </source>
</evidence>
<proteinExistence type="predicted"/>
<sequence length="43" mass="5223">MFDTKTNHLYHSNSNDQRYKKSYLKKSKKETKNWKCIDEIATV</sequence>
<organism evidence="1 2">
    <name type="scientific">Flavobacterium arsenatis</name>
    <dbReference type="NCBI Taxonomy" id="1484332"/>
    <lineage>
        <taxon>Bacteria</taxon>
        <taxon>Pseudomonadati</taxon>
        <taxon>Bacteroidota</taxon>
        <taxon>Flavobacteriia</taxon>
        <taxon>Flavobacteriales</taxon>
        <taxon>Flavobacteriaceae</taxon>
        <taxon>Flavobacterium</taxon>
    </lineage>
</organism>
<gene>
    <name evidence="1" type="ORF">J2X31_001310</name>
</gene>
<reference evidence="1 2" key="1">
    <citation type="submission" date="2023-07" db="EMBL/GenBank/DDBJ databases">
        <title>Sorghum-associated microbial communities from plants grown in Nebraska, USA.</title>
        <authorList>
            <person name="Schachtman D."/>
        </authorList>
    </citation>
    <scope>NUCLEOTIDE SEQUENCE [LARGE SCALE GENOMIC DNA]</scope>
    <source>
        <strain evidence="1 2">3773</strain>
    </source>
</reference>
<protein>
    <submittedName>
        <fullName evidence="1">Uncharacterized protein</fullName>
    </submittedName>
</protein>
<name>A0ABU1TMV8_9FLAO</name>
<evidence type="ECO:0000313" key="1">
    <source>
        <dbReference type="EMBL" id="MDR6967303.1"/>
    </source>
</evidence>
<dbReference type="Proteomes" id="UP001255185">
    <property type="component" value="Unassembled WGS sequence"/>
</dbReference>
<keyword evidence="2" id="KW-1185">Reference proteome</keyword>
<accession>A0ABU1TMV8</accession>
<comment type="caution">
    <text evidence="1">The sequence shown here is derived from an EMBL/GenBank/DDBJ whole genome shotgun (WGS) entry which is preliminary data.</text>
</comment>
<dbReference type="EMBL" id="JAVDVI010000004">
    <property type="protein sequence ID" value="MDR6967303.1"/>
    <property type="molecule type" value="Genomic_DNA"/>
</dbReference>